<evidence type="ECO:0000256" key="9">
    <source>
        <dbReference type="ARBA" id="ARBA00023015"/>
    </source>
</evidence>
<dbReference type="SUPFAM" id="SSF46689">
    <property type="entry name" value="Homeodomain-like"/>
    <property type="match status" value="1"/>
</dbReference>
<keyword evidence="4" id="KW-0489">Methyltransferase</keyword>
<evidence type="ECO:0000256" key="12">
    <source>
        <dbReference type="ARBA" id="ARBA00023163"/>
    </source>
</evidence>
<reference evidence="15 16" key="1">
    <citation type="submission" date="2016-10" db="EMBL/GenBank/DDBJ databases">
        <authorList>
            <person name="de Groot N.N."/>
        </authorList>
    </citation>
    <scope>NUCLEOTIDE SEQUENCE [LARGE SCALE GENOMIC DNA]</scope>
    <source>
        <strain evidence="16">P4-7,KCTC 19426,CECT 7604</strain>
    </source>
</reference>
<dbReference type="InterPro" id="IPR009057">
    <property type="entry name" value="Homeodomain-like_sf"/>
</dbReference>
<dbReference type="STRING" id="1090615.SAMN04515671_0448"/>
<dbReference type="RefSeq" id="WP_090474370.1">
    <property type="nucleotide sequence ID" value="NZ_LT629710.1"/>
</dbReference>
<dbReference type="FunFam" id="3.40.10.10:FF:000001">
    <property type="entry name" value="DNA-3-methyladenine glycosylase 2"/>
    <property type="match status" value="1"/>
</dbReference>
<dbReference type="Pfam" id="PF02805">
    <property type="entry name" value="Ada_Zn_binding"/>
    <property type="match status" value="1"/>
</dbReference>
<dbReference type="InterPro" id="IPR011257">
    <property type="entry name" value="DNA_glycosylase"/>
</dbReference>
<dbReference type="Pfam" id="PF12833">
    <property type="entry name" value="HTH_18"/>
    <property type="match status" value="1"/>
</dbReference>
<gene>
    <name evidence="15" type="ORF">SAMN04515671_0448</name>
</gene>
<dbReference type="Proteomes" id="UP000198741">
    <property type="component" value="Chromosome I"/>
</dbReference>
<dbReference type="InterPro" id="IPR018060">
    <property type="entry name" value="HTH_AraC"/>
</dbReference>
<dbReference type="GO" id="GO:0003700">
    <property type="term" value="F:DNA-binding transcription factor activity"/>
    <property type="evidence" value="ECO:0007669"/>
    <property type="project" value="InterPro"/>
</dbReference>
<dbReference type="SMART" id="SM00342">
    <property type="entry name" value="HTH_ARAC"/>
    <property type="match status" value="1"/>
</dbReference>
<keyword evidence="7" id="KW-0227">DNA damage</keyword>
<evidence type="ECO:0000256" key="3">
    <source>
        <dbReference type="ARBA" id="ARBA00012000"/>
    </source>
</evidence>
<dbReference type="GO" id="GO:0008168">
    <property type="term" value="F:methyltransferase activity"/>
    <property type="evidence" value="ECO:0007669"/>
    <property type="project" value="UniProtKB-KW"/>
</dbReference>
<evidence type="ECO:0000256" key="2">
    <source>
        <dbReference type="ARBA" id="ARBA00001947"/>
    </source>
</evidence>
<evidence type="ECO:0000256" key="10">
    <source>
        <dbReference type="ARBA" id="ARBA00023125"/>
    </source>
</evidence>
<keyword evidence="9" id="KW-0805">Transcription regulation</keyword>
<keyword evidence="16" id="KW-1185">Reference proteome</keyword>
<dbReference type="SMART" id="SM01009">
    <property type="entry name" value="AlkA_N"/>
    <property type="match status" value="1"/>
</dbReference>
<evidence type="ECO:0000313" key="16">
    <source>
        <dbReference type="Proteomes" id="UP000198741"/>
    </source>
</evidence>
<dbReference type="Pfam" id="PF06029">
    <property type="entry name" value="AlkA_N"/>
    <property type="match status" value="1"/>
</dbReference>
<dbReference type="Gene3D" id="1.10.340.30">
    <property type="entry name" value="Hypothetical protein, domain 2"/>
    <property type="match status" value="1"/>
</dbReference>
<keyword evidence="11" id="KW-0010">Activator</keyword>
<dbReference type="InterPro" id="IPR023170">
    <property type="entry name" value="HhH_base_excis_C"/>
</dbReference>
<sequence length="530" mass="55868">MTFADRAGAVSENRQPSVLDAGIVVGVINDLDAAYRAVQTRDARFDGQFFTAVTTTGIYCRPACPARTPLRRNVEFYPTSAAAQAAGFRACRRCLPDATPGSPEWNLRADTVGAAMRLIGDGLVDREGVPGLASRLGYTPRHLGRMLTAEVGAGPLALARARRAHTARVLLTTSDLPIGDIAFAAGFSSIRQFNDTIQQIYATDPSALRSHHSGRSVAPGALTLRLAVREPFAGDALLDFLASRAIAGVEYVDGRRYARTLALPAGVGTVVLDFPGPGAAAVVTATLRLEHLSDLVPAVDRCRRLLDADADPIRVDEQLAADPHLADSVLACPGLRVPGAVDGPEILLRAMFGQQVSVAAARTTLGRLTADVGRPLDLAAFGPEPDPRLTHLFPNPADLAELDPARIPGPRRRAAAVVAASTSIATGALRIDAGRRSTDLAAELVALPGIGPWTAQYVSLRVLGDPDVLMTGDLVLRQGAGQAGLPTGPTALEEYARIWSPFRSYAGLHLWRIAGTRTSNPMALPTKGPA</sequence>
<evidence type="ECO:0000256" key="6">
    <source>
        <dbReference type="ARBA" id="ARBA00022723"/>
    </source>
</evidence>
<evidence type="ECO:0000256" key="13">
    <source>
        <dbReference type="ARBA" id="ARBA00023204"/>
    </source>
</evidence>
<keyword evidence="10" id="KW-0238">DNA-binding</keyword>
<evidence type="ECO:0000259" key="14">
    <source>
        <dbReference type="PROSITE" id="PS01124"/>
    </source>
</evidence>
<dbReference type="SUPFAM" id="SSF55945">
    <property type="entry name" value="TATA-box binding protein-like"/>
    <property type="match status" value="1"/>
</dbReference>
<dbReference type="PANTHER" id="PTHR43003">
    <property type="entry name" value="DNA-3-METHYLADENINE GLYCOSYLASE"/>
    <property type="match status" value="1"/>
</dbReference>
<comment type="cofactor">
    <cofactor evidence="2">
        <name>Zn(2+)</name>
        <dbReference type="ChEBI" id="CHEBI:29105"/>
    </cofactor>
</comment>
<dbReference type="OrthoDB" id="9811249at2"/>
<dbReference type="SUPFAM" id="SSF48150">
    <property type="entry name" value="DNA-glycosylase"/>
    <property type="match status" value="1"/>
</dbReference>
<dbReference type="GO" id="GO:0008270">
    <property type="term" value="F:zinc ion binding"/>
    <property type="evidence" value="ECO:0007669"/>
    <property type="project" value="InterPro"/>
</dbReference>
<dbReference type="InterPro" id="IPR004026">
    <property type="entry name" value="Ada_DNA_repair_Zn-bd"/>
</dbReference>
<dbReference type="SMART" id="SM00478">
    <property type="entry name" value="ENDO3c"/>
    <property type="match status" value="1"/>
</dbReference>
<evidence type="ECO:0000313" key="15">
    <source>
        <dbReference type="EMBL" id="SDO28973.1"/>
    </source>
</evidence>
<dbReference type="InterPro" id="IPR003265">
    <property type="entry name" value="HhH-GPD_domain"/>
</dbReference>
<dbReference type="GO" id="GO:0032993">
    <property type="term" value="C:protein-DNA complex"/>
    <property type="evidence" value="ECO:0007669"/>
    <property type="project" value="TreeGrafter"/>
</dbReference>
<keyword evidence="13" id="KW-0234">DNA repair</keyword>
<dbReference type="GO" id="GO:0006307">
    <property type="term" value="P:DNA alkylation repair"/>
    <property type="evidence" value="ECO:0007669"/>
    <property type="project" value="TreeGrafter"/>
</dbReference>
<evidence type="ECO:0000256" key="8">
    <source>
        <dbReference type="ARBA" id="ARBA00022833"/>
    </source>
</evidence>
<proteinExistence type="predicted"/>
<dbReference type="InterPro" id="IPR010316">
    <property type="entry name" value="AlkA_N"/>
</dbReference>
<dbReference type="GO" id="GO:0032131">
    <property type="term" value="F:alkylated DNA binding"/>
    <property type="evidence" value="ECO:0007669"/>
    <property type="project" value="TreeGrafter"/>
</dbReference>
<dbReference type="EC" id="3.2.2.21" evidence="3"/>
<organism evidence="15 16">
    <name type="scientific">Nakamurella panacisegetis</name>
    <dbReference type="NCBI Taxonomy" id="1090615"/>
    <lineage>
        <taxon>Bacteria</taxon>
        <taxon>Bacillati</taxon>
        <taxon>Actinomycetota</taxon>
        <taxon>Actinomycetes</taxon>
        <taxon>Nakamurellales</taxon>
        <taxon>Nakamurellaceae</taxon>
        <taxon>Nakamurella</taxon>
    </lineage>
</organism>
<dbReference type="GO" id="GO:0032259">
    <property type="term" value="P:methylation"/>
    <property type="evidence" value="ECO:0007669"/>
    <property type="project" value="UniProtKB-KW"/>
</dbReference>
<dbReference type="EMBL" id="LT629710">
    <property type="protein sequence ID" value="SDO28973.1"/>
    <property type="molecule type" value="Genomic_DNA"/>
</dbReference>
<dbReference type="GO" id="GO:0008725">
    <property type="term" value="F:DNA-3-methyladenine glycosylase activity"/>
    <property type="evidence" value="ECO:0007669"/>
    <property type="project" value="TreeGrafter"/>
</dbReference>
<keyword evidence="6" id="KW-0479">Metal-binding</keyword>
<keyword evidence="5" id="KW-0808">Transferase</keyword>
<comment type="catalytic activity">
    <reaction evidence="1">
        <text>Hydrolysis of alkylated DNA, releasing 3-methyladenine, 3-methylguanine, 7-methylguanine and 7-methyladenine.</text>
        <dbReference type="EC" id="3.2.2.21"/>
    </reaction>
</comment>
<dbReference type="AlphaFoldDB" id="A0A1H0IC68"/>
<evidence type="ECO:0000256" key="11">
    <source>
        <dbReference type="ARBA" id="ARBA00023159"/>
    </source>
</evidence>
<dbReference type="GO" id="GO:0005737">
    <property type="term" value="C:cytoplasm"/>
    <property type="evidence" value="ECO:0007669"/>
    <property type="project" value="TreeGrafter"/>
</dbReference>
<accession>A0A1H0IC68</accession>
<dbReference type="GO" id="GO:0043565">
    <property type="term" value="F:sequence-specific DNA binding"/>
    <property type="evidence" value="ECO:0007669"/>
    <property type="project" value="InterPro"/>
</dbReference>
<dbReference type="Gene3D" id="3.40.10.10">
    <property type="entry name" value="DNA Methylphosphotriester Repair Domain"/>
    <property type="match status" value="1"/>
</dbReference>
<dbReference type="Gene3D" id="1.10.10.60">
    <property type="entry name" value="Homeodomain-like"/>
    <property type="match status" value="1"/>
</dbReference>
<dbReference type="PROSITE" id="PS01124">
    <property type="entry name" value="HTH_ARAC_FAMILY_2"/>
    <property type="match status" value="1"/>
</dbReference>
<dbReference type="Gene3D" id="1.10.1670.10">
    <property type="entry name" value="Helix-hairpin-Helix base-excision DNA repair enzymes (C-terminal)"/>
    <property type="match status" value="1"/>
</dbReference>
<dbReference type="InterPro" id="IPR051912">
    <property type="entry name" value="Alkylbase_DNA_Glycosylase/TA"/>
</dbReference>
<feature type="domain" description="HTH araC/xylS-type" evidence="14">
    <location>
        <begin position="113"/>
        <end position="211"/>
    </location>
</feature>
<dbReference type="PANTHER" id="PTHR43003:SF13">
    <property type="entry name" value="DNA-3-METHYLADENINE GLYCOSYLASE 2"/>
    <property type="match status" value="1"/>
</dbReference>
<dbReference type="InterPro" id="IPR037046">
    <property type="entry name" value="AlkA_N_sf"/>
</dbReference>
<evidence type="ECO:0000256" key="7">
    <source>
        <dbReference type="ARBA" id="ARBA00022763"/>
    </source>
</evidence>
<protein>
    <recommendedName>
        <fullName evidence="3">DNA-3-methyladenine glycosylase II</fullName>
        <ecNumber evidence="3">3.2.2.21</ecNumber>
    </recommendedName>
</protein>
<name>A0A1H0IC68_9ACTN</name>
<dbReference type="GO" id="GO:0043916">
    <property type="term" value="F:DNA-7-methylguanine glycosylase activity"/>
    <property type="evidence" value="ECO:0007669"/>
    <property type="project" value="TreeGrafter"/>
</dbReference>
<dbReference type="SUPFAM" id="SSF57884">
    <property type="entry name" value="Ada DNA repair protein, N-terminal domain (N-Ada 10)"/>
    <property type="match status" value="1"/>
</dbReference>
<dbReference type="GO" id="GO:0006285">
    <property type="term" value="P:base-excision repair, AP site formation"/>
    <property type="evidence" value="ECO:0007669"/>
    <property type="project" value="TreeGrafter"/>
</dbReference>
<dbReference type="InterPro" id="IPR035451">
    <property type="entry name" value="Ada-like_dom_sf"/>
</dbReference>
<evidence type="ECO:0000256" key="4">
    <source>
        <dbReference type="ARBA" id="ARBA00022603"/>
    </source>
</evidence>
<evidence type="ECO:0000256" key="1">
    <source>
        <dbReference type="ARBA" id="ARBA00000086"/>
    </source>
</evidence>
<evidence type="ECO:0000256" key="5">
    <source>
        <dbReference type="ARBA" id="ARBA00022679"/>
    </source>
</evidence>
<keyword evidence="12" id="KW-0804">Transcription</keyword>
<keyword evidence="8" id="KW-0862">Zinc</keyword>
<dbReference type="Gene3D" id="3.30.310.20">
    <property type="entry name" value="DNA-3-methyladenine glycosylase AlkA, N-terminal domain"/>
    <property type="match status" value="1"/>
</dbReference>